<dbReference type="AlphaFoldDB" id="A0A0E9Q9B8"/>
<sequence>MLPLLKYHLKYTAMALNISANIVLVFYFLC</sequence>
<dbReference type="EMBL" id="GBXM01095258">
    <property type="protein sequence ID" value="JAH13319.1"/>
    <property type="molecule type" value="Transcribed_RNA"/>
</dbReference>
<name>A0A0E9Q9B8_ANGAN</name>
<protein>
    <submittedName>
        <fullName evidence="2">Uncharacterized protein</fullName>
    </submittedName>
</protein>
<evidence type="ECO:0000313" key="2">
    <source>
        <dbReference type="EMBL" id="JAH13319.1"/>
    </source>
</evidence>
<organism evidence="2">
    <name type="scientific">Anguilla anguilla</name>
    <name type="common">European freshwater eel</name>
    <name type="synonym">Muraena anguilla</name>
    <dbReference type="NCBI Taxonomy" id="7936"/>
    <lineage>
        <taxon>Eukaryota</taxon>
        <taxon>Metazoa</taxon>
        <taxon>Chordata</taxon>
        <taxon>Craniata</taxon>
        <taxon>Vertebrata</taxon>
        <taxon>Euteleostomi</taxon>
        <taxon>Actinopterygii</taxon>
        <taxon>Neopterygii</taxon>
        <taxon>Teleostei</taxon>
        <taxon>Anguilliformes</taxon>
        <taxon>Anguillidae</taxon>
        <taxon>Anguilla</taxon>
    </lineage>
</organism>
<keyword evidence="1" id="KW-0472">Membrane</keyword>
<reference evidence="2" key="2">
    <citation type="journal article" date="2015" name="Fish Shellfish Immunol.">
        <title>Early steps in the European eel (Anguilla anguilla)-Vibrio vulnificus interaction in the gills: Role of the RtxA13 toxin.</title>
        <authorList>
            <person name="Callol A."/>
            <person name="Pajuelo D."/>
            <person name="Ebbesson L."/>
            <person name="Teles M."/>
            <person name="MacKenzie S."/>
            <person name="Amaro C."/>
        </authorList>
    </citation>
    <scope>NUCLEOTIDE SEQUENCE</scope>
</reference>
<proteinExistence type="predicted"/>
<accession>A0A0E9Q9B8</accession>
<evidence type="ECO:0000256" key="1">
    <source>
        <dbReference type="SAM" id="Phobius"/>
    </source>
</evidence>
<keyword evidence="1" id="KW-0812">Transmembrane</keyword>
<reference evidence="2" key="1">
    <citation type="submission" date="2014-11" db="EMBL/GenBank/DDBJ databases">
        <authorList>
            <person name="Amaro Gonzalez C."/>
        </authorList>
    </citation>
    <scope>NUCLEOTIDE SEQUENCE</scope>
</reference>
<feature type="transmembrane region" description="Helical" evidence="1">
    <location>
        <begin position="12"/>
        <end position="29"/>
    </location>
</feature>
<keyword evidence="1" id="KW-1133">Transmembrane helix</keyword>